<reference evidence="1 2" key="1">
    <citation type="submission" date="2019-03" db="EMBL/GenBank/DDBJ databases">
        <title>Genomics of glacier-inhabiting Cryobacterium strains.</title>
        <authorList>
            <person name="Liu Q."/>
            <person name="Xin Y.-H."/>
        </authorList>
    </citation>
    <scope>NUCLEOTIDE SEQUENCE [LARGE SCALE GENOMIC DNA]</scope>
    <source>
        <strain evidence="1 2">Hh15</strain>
    </source>
</reference>
<name>A0A1H8JB80_9MICO</name>
<sequence length="154" mass="16488">MTVPAVAPAFDYEIRCRDDVAEGTLSIPERSDWWSLPSNVSSDIVRVDVGGRVDFLRATQRKFGQSNEALVVCGTSHQLRLHRLRTSTDGRLALFGLALAIIAEGIKLSLTIGQSTPLVAIGAVGVSVLNVQAVLLTAIGLVLVVWKRVLAARG</sequence>
<evidence type="ECO:0000313" key="2">
    <source>
        <dbReference type="Proteomes" id="UP000297654"/>
    </source>
</evidence>
<dbReference type="Proteomes" id="UP000297654">
    <property type="component" value="Unassembled WGS sequence"/>
</dbReference>
<proteinExistence type="predicted"/>
<organism evidence="1 2">
    <name type="scientific">Cryobacterium luteum</name>
    <dbReference type="NCBI Taxonomy" id="1424661"/>
    <lineage>
        <taxon>Bacteria</taxon>
        <taxon>Bacillati</taxon>
        <taxon>Actinomycetota</taxon>
        <taxon>Actinomycetes</taxon>
        <taxon>Micrococcales</taxon>
        <taxon>Microbacteriaceae</taxon>
        <taxon>Cryobacterium</taxon>
    </lineage>
</organism>
<accession>A0A1H8JB80</accession>
<gene>
    <name evidence="1" type="ORF">E3O10_04815</name>
</gene>
<dbReference type="AlphaFoldDB" id="A0A1H8JB80"/>
<dbReference type="EMBL" id="SOFF01000016">
    <property type="protein sequence ID" value="TFB92365.1"/>
    <property type="molecule type" value="Genomic_DNA"/>
</dbReference>
<dbReference type="STRING" id="1424661.SAMN05216281_1143"/>
<keyword evidence="2" id="KW-1185">Reference proteome</keyword>
<dbReference type="RefSeq" id="WP_092111289.1">
    <property type="nucleotide sequence ID" value="NZ_FOCN01000014.1"/>
</dbReference>
<comment type="caution">
    <text evidence="1">The sequence shown here is derived from an EMBL/GenBank/DDBJ whole genome shotgun (WGS) entry which is preliminary data.</text>
</comment>
<evidence type="ECO:0000313" key="1">
    <source>
        <dbReference type="EMBL" id="TFB92365.1"/>
    </source>
</evidence>
<protein>
    <submittedName>
        <fullName evidence="1">Uncharacterized protein</fullName>
    </submittedName>
</protein>